<gene>
    <name evidence="1" type="ORF">GCM10011369_22830</name>
</gene>
<dbReference type="OrthoDB" id="6272584at2"/>
<reference evidence="2" key="1">
    <citation type="journal article" date="2019" name="Int. J. Syst. Evol. Microbiol.">
        <title>The Global Catalogue of Microorganisms (GCM) 10K type strain sequencing project: providing services to taxonomists for standard genome sequencing and annotation.</title>
        <authorList>
            <consortium name="The Broad Institute Genomics Platform"/>
            <consortium name="The Broad Institute Genome Sequencing Center for Infectious Disease"/>
            <person name="Wu L."/>
            <person name="Ma J."/>
        </authorList>
    </citation>
    <scope>NUCLEOTIDE SEQUENCE [LARGE SCALE GENOMIC DNA]</scope>
    <source>
        <strain evidence="2">CGMCC 1.10130</strain>
    </source>
</reference>
<sequence length="105" mass="12470">MRCLLIMLGLLFCTAAIAGKIVVRKSSDPEFDVWALKQELIEQNAWNEALRQQQILNWVYSMPPGCLLYRRPYQYYACNNQYWRPYSHQGQQLYIQIDPPQQSQK</sequence>
<dbReference type="Proteomes" id="UP000619743">
    <property type="component" value="Unassembled WGS sequence"/>
</dbReference>
<dbReference type="EMBL" id="BMDX01000011">
    <property type="protein sequence ID" value="GGA80315.1"/>
    <property type="molecule type" value="Genomic_DNA"/>
</dbReference>
<dbReference type="AlphaFoldDB" id="A0A8J2XPD4"/>
<proteinExistence type="predicted"/>
<keyword evidence="2" id="KW-1185">Reference proteome</keyword>
<organism evidence="1 2">
    <name type="scientific">Neiella marina</name>
    <dbReference type="NCBI Taxonomy" id="508461"/>
    <lineage>
        <taxon>Bacteria</taxon>
        <taxon>Pseudomonadati</taxon>
        <taxon>Pseudomonadota</taxon>
        <taxon>Gammaproteobacteria</taxon>
        <taxon>Alteromonadales</taxon>
        <taxon>Echinimonadaceae</taxon>
        <taxon>Neiella</taxon>
    </lineage>
</organism>
<evidence type="ECO:0000313" key="1">
    <source>
        <dbReference type="EMBL" id="GGA80315.1"/>
    </source>
</evidence>
<dbReference type="RefSeq" id="WP_143824553.1">
    <property type="nucleotide sequence ID" value="NZ_BMDX01000011.1"/>
</dbReference>
<evidence type="ECO:0000313" key="2">
    <source>
        <dbReference type="Proteomes" id="UP000619743"/>
    </source>
</evidence>
<accession>A0A8J2XPD4</accession>
<protein>
    <submittedName>
        <fullName evidence="1">Uncharacterized protein</fullName>
    </submittedName>
</protein>
<name>A0A8J2XPD4_9GAMM</name>
<comment type="caution">
    <text evidence="1">The sequence shown here is derived from an EMBL/GenBank/DDBJ whole genome shotgun (WGS) entry which is preliminary data.</text>
</comment>